<organism evidence="1 2">
    <name type="scientific">Fusarium pseudograminearum (strain CS3096)</name>
    <name type="common">Wheat and barley crown-rot fungus</name>
    <dbReference type="NCBI Taxonomy" id="1028729"/>
    <lineage>
        <taxon>Eukaryota</taxon>
        <taxon>Fungi</taxon>
        <taxon>Dikarya</taxon>
        <taxon>Ascomycota</taxon>
        <taxon>Pezizomycotina</taxon>
        <taxon>Sordariomycetes</taxon>
        <taxon>Hypocreomycetidae</taxon>
        <taxon>Hypocreales</taxon>
        <taxon>Nectriaceae</taxon>
        <taxon>Fusarium</taxon>
    </lineage>
</organism>
<dbReference type="RefSeq" id="XP_009262474.1">
    <property type="nucleotide sequence ID" value="XM_009264199.1"/>
</dbReference>
<evidence type="ECO:0000313" key="1">
    <source>
        <dbReference type="EMBL" id="EKJ68731.1"/>
    </source>
</evidence>
<protein>
    <submittedName>
        <fullName evidence="1">Uncharacterized protein</fullName>
    </submittedName>
</protein>
<sequence length="40" mass="4822">MPHSVLLHPLRVPYQDQLQLRQLLELLNIWEFLQSVIKIV</sequence>
<reference evidence="1 2" key="1">
    <citation type="journal article" date="2012" name="PLoS Pathog.">
        <title>Comparative pathogenomics reveals horizontally acquired novel virulence genes in fungi infecting cereal hosts.</title>
        <authorList>
            <person name="Gardiner D.M."/>
            <person name="McDonald M.C."/>
            <person name="Covarelli L."/>
            <person name="Solomon P.S."/>
            <person name="Rusu A.G."/>
            <person name="Marshall M."/>
            <person name="Kazan K."/>
            <person name="Chakraborty S."/>
            <person name="McDonald B.A."/>
            <person name="Manners J.M."/>
        </authorList>
    </citation>
    <scope>NUCLEOTIDE SEQUENCE [LARGE SCALE GENOMIC DNA]</scope>
    <source>
        <strain evidence="1 2">CS3096</strain>
    </source>
</reference>
<proteinExistence type="predicted"/>
<dbReference type="KEGG" id="fpu:FPSE_11082"/>
<keyword evidence="2" id="KW-1185">Reference proteome</keyword>
<dbReference type="GeneID" id="20369699"/>
<dbReference type="AlphaFoldDB" id="K3UBF5"/>
<dbReference type="HOGENOM" id="CLU_3299469_0_0_1"/>
<dbReference type="EMBL" id="AFNW01000391">
    <property type="protein sequence ID" value="EKJ68731.1"/>
    <property type="molecule type" value="Genomic_DNA"/>
</dbReference>
<accession>K3UBF5</accession>
<evidence type="ECO:0000313" key="2">
    <source>
        <dbReference type="Proteomes" id="UP000007978"/>
    </source>
</evidence>
<dbReference type="Proteomes" id="UP000007978">
    <property type="component" value="Chromosome 3"/>
</dbReference>
<name>K3UBF5_FUSPC</name>
<gene>
    <name evidence="1" type="ORF">FPSE_11082</name>
</gene>
<comment type="caution">
    <text evidence="1">The sequence shown here is derived from an EMBL/GenBank/DDBJ whole genome shotgun (WGS) entry which is preliminary data.</text>
</comment>